<dbReference type="Proteomes" id="UP000461948">
    <property type="component" value="Unassembled WGS sequence"/>
</dbReference>
<proteinExistence type="predicted"/>
<gene>
    <name evidence="2" type="ORF">GKC49_00385</name>
</gene>
<dbReference type="InterPro" id="IPR024770">
    <property type="entry name" value="TcdA/TcdB_cat"/>
</dbReference>
<comment type="caution">
    <text evidence="2">The sequence shown here is derived from an EMBL/GenBank/DDBJ whole genome shotgun (WGS) entry which is preliminary data.</text>
</comment>
<dbReference type="AlphaFoldDB" id="A0A7X2SU89"/>
<dbReference type="InterPro" id="IPR029044">
    <property type="entry name" value="Nucleotide-diphossugar_trans"/>
</dbReference>
<dbReference type="GO" id="GO:0016757">
    <property type="term" value="F:glycosyltransferase activity"/>
    <property type="evidence" value="ECO:0007669"/>
    <property type="project" value="InterPro"/>
</dbReference>
<dbReference type="SUPFAM" id="SSF53448">
    <property type="entry name" value="Nucleotide-diphospho-sugar transferases"/>
    <property type="match status" value="1"/>
</dbReference>
<reference evidence="2 3" key="1">
    <citation type="submission" date="2019-11" db="EMBL/GenBank/DDBJ databases">
        <title>Draft Genome Sequence of Plant Growth-Promoting Rhizosphere-Associated Bacteria.</title>
        <authorList>
            <person name="Vasilyev I.Y."/>
            <person name="Radchenko V."/>
            <person name="Ilnitskaya E.V."/>
        </authorList>
    </citation>
    <scope>NUCLEOTIDE SEQUENCE [LARGE SCALE GENOMIC DNA]</scope>
    <source>
        <strain evidence="2 3">VRA_MhP_f</strain>
    </source>
</reference>
<dbReference type="EMBL" id="WKLC01000004">
    <property type="protein sequence ID" value="MSE13669.1"/>
    <property type="molecule type" value="Genomic_DNA"/>
</dbReference>
<evidence type="ECO:0000259" key="1">
    <source>
        <dbReference type="Pfam" id="PF12919"/>
    </source>
</evidence>
<dbReference type="Pfam" id="PF12919">
    <property type="entry name" value="TcdA_TcdB"/>
    <property type="match status" value="2"/>
</dbReference>
<dbReference type="Gene3D" id="3.90.550.20">
    <property type="match status" value="1"/>
</dbReference>
<feature type="domain" description="GT44" evidence="1">
    <location>
        <begin position="233"/>
        <end position="409"/>
    </location>
</feature>
<feature type="domain" description="GT44" evidence="1">
    <location>
        <begin position="112"/>
        <end position="149"/>
    </location>
</feature>
<evidence type="ECO:0000313" key="2">
    <source>
        <dbReference type="EMBL" id="MSE13669.1"/>
    </source>
</evidence>
<name>A0A7X2SU89_ENTAG</name>
<organism evidence="2 3">
    <name type="scientific">Enterobacter agglomerans</name>
    <name type="common">Erwinia herbicola</name>
    <name type="synonym">Pantoea agglomerans</name>
    <dbReference type="NCBI Taxonomy" id="549"/>
    <lineage>
        <taxon>Bacteria</taxon>
        <taxon>Pseudomonadati</taxon>
        <taxon>Pseudomonadota</taxon>
        <taxon>Gammaproteobacteria</taxon>
        <taxon>Enterobacterales</taxon>
        <taxon>Erwiniaceae</taxon>
        <taxon>Pantoea</taxon>
        <taxon>Pantoea agglomerans group</taxon>
    </lineage>
</organism>
<evidence type="ECO:0000313" key="3">
    <source>
        <dbReference type="Proteomes" id="UP000461948"/>
    </source>
</evidence>
<sequence length="506" mass="58578">MNSFLMKFLIKDNIILPGFMVIPFSSLFDSVRKASKKKVRYQNLKSLYINLHDFFTGASHGRPAVKDIFLTYEFIHNLKCSLPAVNAKKCIKILEMLLNESLCQKYIDPVMKDIHFVWLGPLNPNTCDFLKFWKKVNPDYTVHLWIDKKILKSGINGRMRKKHINTISVSELQTAFRTASYLYLPPPYRRKKPLRTSFIHSAFHPVLLSAKSATPEPTDGIITHDVSEVFNRFFARHFLKIYTFEVFCRKNFAAASDVFRLLLLYHRGGFYIDTDTLPGLLHYSKKFRDVVLSHIPHEDYDCREKLDVGMTNESLSLLKSCGDFAHTDFKDTAYTSFISIKDKYIQCSDIGCYPLFNKLENLKIPDGNFLIARDPIRETVFFSNFIFSSPQNEFTKNALFLLERNYQKLGLFNLISPAGMNDMLSEEFTEYFFDGFLNNSLKTLYISGPGVLINAGIINLIETYDLPSDFNRYVLLNILWKIWGTSHHSINNATGFQSAWRDKDNI</sequence>
<accession>A0A7X2SU89</accession>
<protein>
    <recommendedName>
        <fullName evidence="1">GT44 domain-containing protein</fullName>
    </recommendedName>
</protein>